<keyword evidence="6" id="KW-0067">ATP-binding</keyword>
<evidence type="ECO:0000313" key="8">
    <source>
        <dbReference type="EMBL" id="WAV90618.1"/>
    </source>
</evidence>
<dbReference type="EC" id="2.7.1.49" evidence="2"/>
<dbReference type="Pfam" id="PF08543">
    <property type="entry name" value="Phos_pyr_kin"/>
    <property type="match status" value="1"/>
</dbReference>
<proteinExistence type="predicted"/>
<evidence type="ECO:0000256" key="1">
    <source>
        <dbReference type="ARBA" id="ARBA00004948"/>
    </source>
</evidence>
<dbReference type="SUPFAM" id="SSF53613">
    <property type="entry name" value="Ribokinase-like"/>
    <property type="match status" value="1"/>
</dbReference>
<reference evidence="8" key="1">
    <citation type="journal article" date="2022" name="Front. Microbiol.">
        <title>New perspectives on an old grouping: The genomic and phenotypic variability of Oxalobacter formigenes and the implications for calcium oxalate stone prevention.</title>
        <authorList>
            <person name="Chmiel J.A."/>
            <person name="Carr C."/>
            <person name="Stuivenberg G.A."/>
            <person name="Venema R."/>
            <person name="Chanyi R.M."/>
            <person name="Al K.F."/>
            <person name="Giguere D."/>
            <person name="Say H."/>
            <person name="Akouris P.P."/>
            <person name="Dominguez Romero S.A."/>
            <person name="Kwong A."/>
            <person name="Tai V."/>
            <person name="Koval S.F."/>
            <person name="Razvi H."/>
            <person name="Bjazevic J."/>
            <person name="Burton J.P."/>
        </authorList>
    </citation>
    <scope>NUCLEOTIDE SEQUENCE</scope>
    <source>
        <strain evidence="8">OxK</strain>
    </source>
</reference>
<dbReference type="PANTHER" id="PTHR20858:SF17">
    <property type="entry name" value="HYDROXYMETHYLPYRIMIDINE_PHOSPHOMETHYLPYRIMIDINE KINASE THI20-RELATED"/>
    <property type="match status" value="1"/>
</dbReference>
<dbReference type="PANTHER" id="PTHR20858">
    <property type="entry name" value="PHOSPHOMETHYLPYRIMIDINE KINASE"/>
    <property type="match status" value="1"/>
</dbReference>
<dbReference type="GO" id="GO:0008972">
    <property type="term" value="F:phosphomethylpyrimidine kinase activity"/>
    <property type="evidence" value="ECO:0007669"/>
    <property type="project" value="InterPro"/>
</dbReference>
<name>A0A9E9LAN2_9BURK</name>
<evidence type="ECO:0000256" key="4">
    <source>
        <dbReference type="ARBA" id="ARBA00022741"/>
    </source>
</evidence>
<dbReference type="Gene3D" id="3.40.1190.20">
    <property type="match status" value="1"/>
</dbReference>
<evidence type="ECO:0000256" key="6">
    <source>
        <dbReference type="ARBA" id="ARBA00022840"/>
    </source>
</evidence>
<protein>
    <recommendedName>
        <fullName evidence="2">hydroxymethylpyrimidine kinase</fullName>
        <ecNumber evidence="2">2.7.1.49</ecNumber>
    </recommendedName>
</protein>
<dbReference type="EMBL" id="CP098251">
    <property type="protein sequence ID" value="WAV90618.1"/>
    <property type="molecule type" value="Genomic_DNA"/>
</dbReference>
<dbReference type="Proteomes" id="UP001164819">
    <property type="component" value="Chromosome"/>
</dbReference>
<feature type="domain" description="Pyridoxamine kinase/Phosphomethylpyrimidine kinase" evidence="7">
    <location>
        <begin position="12"/>
        <end position="261"/>
    </location>
</feature>
<evidence type="ECO:0000256" key="5">
    <source>
        <dbReference type="ARBA" id="ARBA00022777"/>
    </source>
</evidence>
<dbReference type="NCBIfam" id="TIGR00097">
    <property type="entry name" value="HMP-P_kinase"/>
    <property type="match status" value="1"/>
</dbReference>
<keyword evidence="3 8" id="KW-0808">Transferase</keyword>
<comment type="pathway">
    <text evidence="1">Cofactor biosynthesis; thiamine diphosphate biosynthesis.</text>
</comment>
<evidence type="ECO:0000259" key="7">
    <source>
        <dbReference type="Pfam" id="PF08543"/>
    </source>
</evidence>
<evidence type="ECO:0000256" key="3">
    <source>
        <dbReference type="ARBA" id="ARBA00022679"/>
    </source>
</evidence>
<dbReference type="InterPro" id="IPR004399">
    <property type="entry name" value="HMP/HMP-P_kinase_dom"/>
</dbReference>
<dbReference type="InterPro" id="IPR013749">
    <property type="entry name" value="PM/HMP-P_kinase-1"/>
</dbReference>
<dbReference type="GO" id="GO:0005524">
    <property type="term" value="F:ATP binding"/>
    <property type="evidence" value="ECO:0007669"/>
    <property type="project" value="UniProtKB-KW"/>
</dbReference>
<dbReference type="AlphaFoldDB" id="A0A9E9LAN2"/>
<dbReference type="GO" id="GO:0005829">
    <property type="term" value="C:cytosol"/>
    <property type="evidence" value="ECO:0007669"/>
    <property type="project" value="TreeGrafter"/>
</dbReference>
<gene>
    <name evidence="8" type="primary">thiD</name>
    <name evidence="8" type="ORF">NB646_07045</name>
</gene>
<dbReference type="FunFam" id="3.40.1190.20:FF:000003">
    <property type="entry name" value="Phosphomethylpyrimidine kinase ThiD"/>
    <property type="match status" value="1"/>
</dbReference>
<dbReference type="InterPro" id="IPR029056">
    <property type="entry name" value="Ribokinase-like"/>
</dbReference>
<evidence type="ECO:0000256" key="2">
    <source>
        <dbReference type="ARBA" id="ARBA00012135"/>
    </source>
</evidence>
<dbReference type="GO" id="GO:0009228">
    <property type="term" value="P:thiamine biosynthetic process"/>
    <property type="evidence" value="ECO:0007669"/>
    <property type="project" value="InterPro"/>
</dbReference>
<dbReference type="GO" id="GO:0008902">
    <property type="term" value="F:hydroxymethylpyrimidine kinase activity"/>
    <property type="evidence" value="ECO:0007669"/>
    <property type="project" value="UniProtKB-EC"/>
</dbReference>
<accession>A0A9E9LAN2</accession>
<keyword evidence="4" id="KW-0547">Nucleotide-binding</keyword>
<organism evidence="8">
    <name type="scientific">Oxalobacter aliiformigenes</name>
    <dbReference type="NCBI Taxonomy" id="2946593"/>
    <lineage>
        <taxon>Bacteria</taxon>
        <taxon>Pseudomonadati</taxon>
        <taxon>Pseudomonadota</taxon>
        <taxon>Betaproteobacteria</taxon>
        <taxon>Burkholderiales</taxon>
        <taxon>Oxalobacteraceae</taxon>
        <taxon>Oxalobacter</taxon>
    </lineage>
</organism>
<sequence>MIANVLTIAGTDPSGGAGISADLKTFSALGTYGMAAITAVVAQNTVGVRSFQPLDPAFVADQIDAVFDDVTVSAVKIGMVATAGIAEAVASCLSKHPECPVVLDPVMVAKSGDLLLKQDAIAAIRDKLVPIATLITPNLSEAAVLPKKERPDSIDAMKAVLPELHRLGAEWVMLKGGNLPEAASENSIDFLYGKGGTEMLSAPRIRTQNIHGTGCTLSAAIAAYMTRLPLPDSVREAKAYLTEALAESGKLDVGHGHGPVHHFHNLWKSFAAR</sequence>
<dbReference type="CDD" id="cd01169">
    <property type="entry name" value="HMPP_kinase"/>
    <property type="match status" value="1"/>
</dbReference>
<dbReference type="RefSeq" id="WP_269315635.1">
    <property type="nucleotide sequence ID" value="NZ_CP098251.1"/>
</dbReference>
<keyword evidence="5 8" id="KW-0418">Kinase</keyword>